<dbReference type="PANTHER" id="PTHR23227">
    <property type="entry name" value="BUCENTAUR RELATED"/>
    <property type="match status" value="1"/>
</dbReference>
<reference evidence="2" key="1">
    <citation type="journal article" date="2023" name="Front. Mar. Sci.">
        <title>A new Merluccius polli reference genome to investigate the effects of global change in West African waters.</title>
        <authorList>
            <person name="Mateo J.L."/>
            <person name="Blanco-Fernandez C."/>
            <person name="Garcia-Vazquez E."/>
            <person name="Machado-Schiaffino G."/>
        </authorList>
    </citation>
    <scope>NUCLEOTIDE SEQUENCE</scope>
    <source>
        <strain evidence="2">C29</strain>
        <tissue evidence="2">Fin</tissue>
    </source>
</reference>
<feature type="region of interest" description="Disordered" evidence="1">
    <location>
        <begin position="55"/>
        <end position="75"/>
    </location>
</feature>
<organism evidence="2 3">
    <name type="scientific">Merluccius polli</name>
    <name type="common">Benguela hake</name>
    <name type="synonym">Merluccius cadenati</name>
    <dbReference type="NCBI Taxonomy" id="89951"/>
    <lineage>
        <taxon>Eukaryota</taxon>
        <taxon>Metazoa</taxon>
        <taxon>Chordata</taxon>
        <taxon>Craniata</taxon>
        <taxon>Vertebrata</taxon>
        <taxon>Euteleostomi</taxon>
        <taxon>Actinopterygii</taxon>
        <taxon>Neopterygii</taxon>
        <taxon>Teleostei</taxon>
        <taxon>Neoteleostei</taxon>
        <taxon>Acanthomorphata</taxon>
        <taxon>Zeiogadaria</taxon>
        <taxon>Gadariae</taxon>
        <taxon>Gadiformes</taxon>
        <taxon>Gadoidei</taxon>
        <taxon>Merlucciidae</taxon>
        <taxon>Merluccius</taxon>
    </lineage>
</organism>
<dbReference type="Proteomes" id="UP001174136">
    <property type="component" value="Unassembled WGS sequence"/>
</dbReference>
<dbReference type="InterPro" id="IPR027124">
    <property type="entry name" value="Swc5/CFDP1/2"/>
</dbReference>
<dbReference type="EMBL" id="JAOPHQ010005133">
    <property type="protein sequence ID" value="KAK0136674.1"/>
    <property type="molecule type" value="Genomic_DNA"/>
</dbReference>
<dbReference type="SUPFAM" id="SSF56219">
    <property type="entry name" value="DNase I-like"/>
    <property type="match status" value="1"/>
</dbReference>
<gene>
    <name evidence="2" type="primary">CFDP2_40</name>
    <name evidence="2" type="ORF">N1851_027147</name>
</gene>
<proteinExistence type="predicted"/>
<dbReference type="Gene3D" id="3.60.10.10">
    <property type="entry name" value="Endonuclease/exonuclease/phosphatase"/>
    <property type="match status" value="1"/>
</dbReference>
<protein>
    <submittedName>
        <fullName evidence="2">Craniofacial development protein 2</fullName>
    </submittedName>
</protein>
<keyword evidence="3" id="KW-1185">Reference proteome</keyword>
<comment type="caution">
    <text evidence="2">The sequence shown here is derived from an EMBL/GenBank/DDBJ whole genome shotgun (WGS) entry which is preliminary data.</text>
</comment>
<dbReference type="PANTHER" id="PTHR23227:SF84">
    <property type="entry name" value="ENDONUCLEASE_EXONUCLEASE_PHOSPHATASE DOMAIN-CONTAINING PROTEIN"/>
    <property type="match status" value="1"/>
</dbReference>
<dbReference type="AlphaFoldDB" id="A0AA47MAP7"/>
<evidence type="ECO:0000256" key="1">
    <source>
        <dbReference type="SAM" id="MobiDB-lite"/>
    </source>
</evidence>
<name>A0AA47MAP7_MERPO</name>
<accession>A0AA47MAP7</accession>
<dbReference type="InterPro" id="IPR036691">
    <property type="entry name" value="Endo/exonu/phosph_ase_sf"/>
</dbReference>
<evidence type="ECO:0000313" key="3">
    <source>
        <dbReference type="Proteomes" id="UP001174136"/>
    </source>
</evidence>
<sequence length="193" mass="21736">MRLGMLGRDTGTVCDRILWRWRDVCTSLKKESQLGTGVSCDCEFQSHAPHLPTTNACGEEKAHQGQHTTKGKNTHTKKLPLCKHKQNVTETLYKQLSSIIQETPSTERLMILGDFNARVGGNSSAWPDILGDHGHGNMNDNGQRLLDLCSTHKLCIPSSFFQGSSSSKVTWCHPRSKRWHQLDHVLVKRKHLK</sequence>
<evidence type="ECO:0000313" key="2">
    <source>
        <dbReference type="EMBL" id="KAK0136674.1"/>
    </source>
</evidence>